<evidence type="ECO:0000256" key="2">
    <source>
        <dbReference type="ARBA" id="ARBA00023136"/>
    </source>
</evidence>
<dbReference type="PANTHER" id="PTHR12652">
    <property type="entry name" value="PEROXISOMAL BIOGENESIS FACTOR 11"/>
    <property type="match status" value="1"/>
</dbReference>
<dbReference type="HOGENOM" id="CLU_049216_0_0_1"/>
<dbReference type="EMBL" id="JQFK01000062">
    <property type="protein sequence ID" value="KGK36601.1"/>
    <property type="molecule type" value="Genomic_DNA"/>
</dbReference>
<evidence type="ECO:0000256" key="1">
    <source>
        <dbReference type="ARBA" id="ARBA00022593"/>
    </source>
</evidence>
<dbReference type="PANTHER" id="PTHR12652:SF50">
    <property type="entry name" value="PEROXIN 11"/>
    <property type="match status" value="1"/>
</dbReference>
<dbReference type="Proteomes" id="UP000029867">
    <property type="component" value="Unassembled WGS sequence"/>
</dbReference>
<dbReference type="Pfam" id="PF05648">
    <property type="entry name" value="PEX11"/>
    <property type="match status" value="1"/>
</dbReference>
<proteinExistence type="predicted"/>
<gene>
    <name evidence="5" type="ORF">JL09_g4250</name>
</gene>
<evidence type="ECO:0000256" key="4">
    <source>
        <dbReference type="ARBA" id="ARBA00046271"/>
    </source>
</evidence>
<keyword evidence="2" id="KW-0472">Membrane</keyword>
<dbReference type="AlphaFoldDB" id="A0A099NXI0"/>
<comment type="subcellular location">
    <subcellularLocation>
        <location evidence="4">Peroxisome membrane</location>
    </subcellularLocation>
</comment>
<dbReference type="VEuPathDB" id="FungiDB:C5L36_0A09830"/>
<reference evidence="6" key="1">
    <citation type="journal article" date="2014" name="Microb. Cell Fact.">
        <title>Exploiting Issatchenkia orientalis SD108 for succinic acid production.</title>
        <authorList>
            <person name="Xiao H."/>
            <person name="Shao Z."/>
            <person name="Jiang Y."/>
            <person name="Dole S."/>
            <person name="Zhao H."/>
        </authorList>
    </citation>
    <scope>NUCLEOTIDE SEQUENCE [LARGE SCALE GENOMIC DNA]</scope>
    <source>
        <strain evidence="6">SD108</strain>
    </source>
</reference>
<evidence type="ECO:0000313" key="5">
    <source>
        <dbReference type="EMBL" id="KGK36601.1"/>
    </source>
</evidence>
<evidence type="ECO:0000313" key="6">
    <source>
        <dbReference type="Proteomes" id="UP000029867"/>
    </source>
</evidence>
<name>A0A099NXI0_PICKU</name>
<accession>A0A099NXI0</accession>
<dbReference type="GO" id="GO:0016559">
    <property type="term" value="P:peroxisome fission"/>
    <property type="evidence" value="ECO:0007669"/>
    <property type="project" value="InterPro"/>
</dbReference>
<protein>
    <recommendedName>
        <fullName evidence="7">Peroxisomal membrane protein PMP30A</fullName>
    </recommendedName>
</protein>
<dbReference type="GO" id="GO:0005778">
    <property type="term" value="C:peroxisomal membrane"/>
    <property type="evidence" value="ECO:0007669"/>
    <property type="project" value="UniProtKB-SubCell"/>
</dbReference>
<comment type="caution">
    <text evidence="5">The sequence shown here is derived from an EMBL/GenBank/DDBJ whole genome shotgun (WGS) entry which is preliminary data.</text>
</comment>
<dbReference type="eggNOG" id="KOG4186">
    <property type="taxonomic scope" value="Eukaryota"/>
</dbReference>
<organism evidence="5 6">
    <name type="scientific">Pichia kudriavzevii</name>
    <name type="common">Yeast</name>
    <name type="synonym">Issatchenkia orientalis</name>
    <dbReference type="NCBI Taxonomy" id="4909"/>
    <lineage>
        <taxon>Eukaryota</taxon>
        <taxon>Fungi</taxon>
        <taxon>Dikarya</taxon>
        <taxon>Ascomycota</taxon>
        <taxon>Saccharomycotina</taxon>
        <taxon>Pichiomycetes</taxon>
        <taxon>Pichiales</taxon>
        <taxon>Pichiaceae</taxon>
        <taxon>Pichia</taxon>
    </lineage>
</organism>
<dbReference type="InterPro" id="IPR008733">
    <property type="entry name" value="PEX11"/>
</dbReference>
<keyword evidence="3" id="KW-0576">Peroxisome</keyword>
<evidence type="ECO:0008006" key="7">
    <source>
        <dbReference type="Google" id="ProtNLM"/>
    </source>
</evidence>
<evidence type="ECO:0000256" key="3">
    <source>
        <dbReference type="ARBA" id="ARBA00023140"/>
    </source>
</evidence>
<sequence>MTSGISIELLVQHPLYKHLLKFAQSAEGREKILRLLQYLTRFLRYWKFRAILSPQFAALLPSLQASFTLCRKPLRFLKPLNHLNLFTSCINDKLSDPVLRYSEAIKQFGLFWFFTFDAIVWLKMLGLVGGRGVNESLGQSKWVVNAGKYSAMMWCLGLLGGLVKNLKQFHVLLLRRLNEDKTEITPKVRIIQPFEKVCKDFIKNVLDFVIAFNLYKNKGYNDGIIGSFGTITSILAIQDIWNLC</sequence>
<keyword evidence="1" id="KW-0962">Peroxisome biogenesis</keyword>